<feature type="domain" description="Glycosyltransferase 2-like" evidence="5">
    <location>
        <begin position="42"/>
        <end position="101"/>
    </location>
</feature>
<dbReference type="KEGG" id="cmd:B841_05950"/>
<sequence length="250" mass="27863">MTVAVLTLADAGRQAHVDKQKQALARWSPEVRHVQSELGPDRNLARARNAAGDRAVADGAEHLIFLDADCIPGPELVERYRDCLTRHPADVACGPVTYLDPPGPAGYRLDALTGQTAPHPARPNPPTGQIRPGTPAEWELFWSLSFAVTAQAWRSMEHFDESYTGYGGEDTDFAFRQRAAGRTLRWVGGAHAYHQWHPVSSPPWEHLDDILANAGRFHRRWGVWPMRGWMDAFAAAGAIVYAEGRWRRSR</sequence>
<evidence type="ECO:0000313" key="6">
    <source>
        <dbReference type="EMBL" id="AGS34663.1"/>
    </source>
</evidence>
<dbReference type="Proteomes" id="UP000015388">
    <property type="component" value="Chromosome"/>
</dbReference>
<proteinExistence type="inferred from homology"/>
<comment type="similarity">
    <text evidence="2">Belongs to the glycosyltransferase 2 family.</text>
</comment>
<name>S5TIT8_9CORY</name>
<dbReference type="HOGENOM" id="CLU_025996_24_0_11"/>
<evidence type="ECO:0000256" key="4">
    <source>
        <dbReference type="ARBA" id="ARBA00022679"/>
    </source>
</evidence>
<dbReference type="InterPro" id="IPR029044">
    <property type="entry name" value="Nucleotide-diphossugar_trans"/>
</dbReference>
<gene>
    <name evidence="6" type="ORF">B841_05950</name>
</gene>
<organism evidence="6 7">
    <name type="scientific">Corynebacterium maris DSM 45190</name>
    <dbReference type="NCBI Taxonomy" id="1224163"/>
    <lineage>
        <taxon>Bacteria</taxon>
        <taxon>Bacillati</taxon>
        <taxon>Actinomycetota</taxon>
        <taxon>Actinomycetes</taxon>
        <taxon>Mycobacteriales</taxon>
        <taxon>Corynebacteriaceae</taxon>
        <taxon>Corynebacterium</taxon>
    </lineage>
</organism>
<dbReference type="PANTHER" id="PTHR43179">
    <property type="entry name" value="RHAMNOSYLTRANSFERASE WBBL"/>
    <property type="match status" value="1"/>
</dbReference>
<evidence type="ECO:0000256" key="3">
    <source>
        <dbReference type="ARBA" id="ARBA00022676"/>
    </source>
</evidence>
<dbReference type="Gene3D" id="3.90.550.10">
    <property type="entry name" value="Spore Coat Polysaccharide Biosynthesis Protein SpsA, Chain A"/>
    <property type="match status" value="1"/>
</dbReference>
<dbReference type="GO" id="GO:0016757">
    <property type="term" value="F:glycosyltransferase activity"/>
    <property type="evidence" value="ECO:0007669"/>
    <property type="project" value="UniProtKB-KW"/>
</dbReference>
<dbReference type="InterPro" id="IPR001173">
    <property type="entry name" value="Glyco_trans_2-like"/>
</dbReference>
<dbReference type="PANTHER" id="PTHR43179:SF12">
    <property type="entry name" value="GALACTOFURANOSYLTRANSFERASE GLFT2"/>
    <property type="match status" value="1"/>
</dbReference>
<evidence type="ECO:0000259" key="5">
    <source>
        <dbReference type="Pfam" id="PF00535"/>
    </source>
</evidence>
<dbReference type="STRING" id="1224163.B841_05950"/>
<evidence type="ECO:0000256" key="2">
    <source>
        <dbReference type="ARBA" id="ARBA00006739"/>
    </source>
</evidence>
<dbReference type="OrthoDB" id="6653642at2"/>
<keyword evidence="3" id="KW-0328">Glycosyltransferase</keyword>
<evidence type="ECO:0000256" key="1">
    <source>
        <dbReference type="ARBA" id="ARBA00004776"/>
    </source>
</evidence>
<dbReference type="PATRIC" id="fig|1224163.3.peg.1193"/>
<dbReference type="eggNOG" id="COG1216">
    <property type="taxonomic scope" value="Bacteria"/>
</dbReference>
<dbReference type="AlphaFoldDB" id="S5TIT8"/>
<accession>S5TIT8</accession>
<dbReference type="Pfam" id="PF00535">
    <property type="entry name" value="Glycos_transf_2"/>
    <property type="match status" value="1"/>
</dbReference>
<dbReference type="SUPFAM" id="SSF53448">
    <property type="entry name" value="Nucleotide-diphospho-sugar transferases"/>
    <property type="match status" value="1"/>
</dbReference>
<comment type="pathway">
    <text evidence="1">Cell wall biogenesis; cell wall polysaccharide biosynthesis.</text>
</comment>
<protein>
    <recommendedName>
        <fullName evidence="5">Glycosyltransferase 2-like domain-containing protein</fullName>
    </recommendedName>
</protein>
<dbReference type="EMBL" id="CP003924">
    <property type="protein sequence ID" value="AGS34663.1"/>
    <property type="molecule type" value="Genomic_DNA"/>
</dbReference>
<keyword evidence="7" id="KW-1185">Reference proteome</keyword>
<evidence type="ECO:0000313" key="7">
    <source>
        <dbReference type="Proteomes" id="UP000015388"/>
    </source>
</evidence>
<keyword evidence="4" id="KW-0808">Transferase</keyword>
<dbReference type="RefSeq" id="WP_020934596.1">
    <property type="nucleotide sequence ID" value="NC_021915.1"/>
</dbReference>
<reference evidence="6 7" key="1">
    <citation type="submission" date="2012-11" db="EMBL/GenBank/DDBJ databases">
        <title>The complete genome sequence of Corynebacterium maris Coryn-1 (=DSM 45190).</title>
        <authorList>
            <person name="Schaffert L."/>
            <person name="Albersmeier A."/>
            <person name="Kalinowski J."/>
            <person name="Ruckert C."/>
        </authorList>
    </citation>
    <scope>NUCLEOTIDE SEQUENCE [LARGE SCALE GENOMIC DNA]</scope>
    <source>
        <strain evidence="7">Coryn-1</strain>
    </source>
</reference>